<evidence type="ECO:0000256" key="3">
    <source>
        <dbReference type="ARBA" id="ARBA00022729"/>
    </source>
</evidence>
<proteinExistence type="inferred from homology"/>
<evidence type="ECO:0000256" key="2">
    <source>
        <dbReference type="ARBA" id="ARBA00022448"/>
    </source>
</evidence>
<dbReference type="AlphaFoldDB" id="A0A1F6DLP1"/>
<dbReference type="Pfam" id="PF00496">
    <property type="entry name" value="SBP_bac_5"/>
    <property type="match status" value="1"/>
</dbReference>
<dbReference type="SUPFAM" id="SSF53850">
    <property type="entry name" value="Periplasmic binding protein-like II"/>
    <property type="match status" value="1"/>
</dbReference>
<dbReference type="CDD" id="cd00995">
    <property type="entry name" value="PBP2_NikA_DppA_OppA_like"/>
    <property type="match status" value="1"/>
</dbReference>
<dbReference type="PANTHER" id="PTHR30290:SF9">
    <property type="entry name" value="OLIGOPEPTIDE-BINDING PROTEIN APPA"/>
    <property type="match status" value="1"/>
</dbReference>
<dbReference type="Proteomes" id="UP000176511">
    <property type="component" value="Unassembled WGS sequence"/>
</dbReference>
<dbReference type="InterPro" id="IPR039424">
    <property type="entry name" value="SBP_5"/>
</dbReference>
<dbReference type="InterPro" id="IPR000914">
    <property type="entry name" value="SBP_5_dom"/>
</dbReference>
<evidence type="ECO:0000256" key="1">
    <source>
        <dbReference type="ARBA" id="ARBA00005695"/>
    </source>
</evidence>
<evidence type="ECO:0000313" key="5">
    <source>
        <dbReference type="EMBL" id="OGG62210.1"/>
    </source>
</evidence>
<keyword evidence="2" id="KW-0813">Transport</keyword>
<feature type="domain" description="Solute-binding protein family 5" evidence="4">
    <location>
        <begin position="94"/>
        <end position="461"/>
    </location>
</feature>
<evidence type="ECO:0000313" key="6">
    <source>
        <dbReference type="Proteomes" id="UP000176511"/>
    </source>
</evidence>
<dbReference type="EMBL" id="MFLE01000009">
    <property type="protein sequence ID" value="OGG62210.1"/>
    <property type="molecule type" value="Genomic_DNA"/>
</dbReference>
<accession>A0A1F6DLP1</accession>
<dbReference type="Gene3D" id="3.40.190.10">
    <property type="entry name" value="Periplasmic binding protein-like II"/>
    <property type="match status" value="1"/>
</dbReference>
<keyword evidence="3" id="KW-0732">Signal</keyword>
<dbReference type="PIRSF" id="PIRSF002741">
    <property type="entry name" value="MppA"/>
    <property type="match status" value="1"/>
</dbReference>
<sequence>MDRLFAYFDHLKPGDRLLFACALGALVITFLLAVVQVSNRFLVETPLHGDALTEGFVGVPRFINPVLATTQLDKDLSALVYAGVMQIDAEGNLAYDLAEDVAINDEGTTYTITLAQNRMWSDGTPVTAEDVAFTIRTTQDAIVGSSLRAPFQHVSVEVVGTHEVVLTIPARDPGFLELLTIGILPAHIWSPIAPDRLSYSDYNLTPVGAGKFTLATRKTSIDGSPEVFVFVPQGVSTDAPRVNLHARFFPNDELRIGALLAGTIDMAASIDAASAARIQAASDVSLMTRTLPRTFGVFFNQKTAPALLDTAAREALDLLIDREALTHAVLGSYGESTSEPLPVAWKTGVDGLTPAEDKSIGLEAARARLERGDWEWHEDESLWAKKIAGATTTLSFTITTLNTPVFTETAAAFAARLAELGVPTKVIARERADMNSTIAAREYEMLLYGTAFGRARDLYPFWHSSRRVEPGLNVALYTNLSADTSLEHMRSATTTEAYGAAYESFMTAFRADTPALFLFSPYFIYAVRDDVTLELPARIVDQSERFALIQTWYKETERVWKIFAK</sequence>
<dbReference type="STRING" id="1798491.A3C87_01310"/>
<protein>
    <recommendedName>
        <fullName evidence="4">Solute-binding protein family 5 domain-containing protein</fullName>
    </recommendedName>
</protein>
<name>A0A1F6DLP1_9BACT</name>
<reference evidence="5 6" key="1">
    <citation type="journal article" date="2016" name="Nat. Commun.">
        <title>Thousands of microbial genomes shed light on interconnected biogeochemical processes in an aquifer system.</title>
        <authorList>
            <person name="Anantharaman K."/>
            <person name="Brown C.T."/>
            <person name="Hug L.A."/>
            <person name="Sharon I."/>
            <person name="Castelle C.J."/>
            <person name="Probst A.J."/>
            <person name="Thomas B.C."/>
            <person name="Singh A."/>
            <person name="Wilkins M.J."/>
            <person name="Karaoz U."/>
            <person name="Brodie E.L."/>
            <person name="Williams K.H."/>
            <person name="Hubbard S.S."/>
            <person name="Banfield J.F."/>
        </authorList>
    </citation>
    <scope>NUCLEOTIDE SEQUENCE [LARGE SCALE GENOMIC DNA]</scope>
</reference>
<comment type="caution">
    <text evidence="5">The sequence shown here is derived from an EMBL/GenBank/DDBJ whole genome shotgun (WGS) entry which is preliminary data.</text>
</comment>
<evidence type="ECO:0000259" key="4">
    <source>
        <dbReference type="Pfam" id="PF00496"/>
    </source>
</evidence>
<organism evidence="5 6">
    <name type="scientific">Candidatus Kaiserbacteria bacterium RIFCSPHIGHO2_02_FULL_49_34</name>
    <dbReference type="NCBI Taxonomy" id="1798491"/>
    <lineage>
        <taxon>Bacteria</taxon>
        <taxon>Candidatus Kaiseribacteriota</taxon>
    </lineage>
</organism>
<dbReference type="InterPro" id="IPR030678">
    <property type="entry name" value="Peptide/Ni-bd"/>
</dbReference>
<comment type="similarity">
    <text evidence="1">Belongs to the bacterial solute-binding protein 5 family.</text>
</comment>
<dbReference type="PANTHER" id="PTHR30290">
    <property type="entry name" value="PERIPLASMIC BINDING COMPONENT OF ABC TRANSPORTER"/>
    <property type="match status" value="1"/>
</dbReference>
<dbReference type="GO" id="GO:0042597">
    <property type="term" value="C:periplasmic space"/>
    <property type="evidence" value="ECO:0007669"/>
    <property type="project" value="UniProtKB-ARBA"/>
</dbReference>
<gene>
    <name evidence="5" type="ORF">A3C87_01310</name>
</gene>
<dbReference type="GO" id="GO:1904680">
    <property type="term" value="F:peptide transmembrane transporter activity"/>
    <property type="evidence" value="ECO:0007669"/>
    <property type="project" value="TreeGrafter"/>
</dbReference>
<dbReference type="Gene3D" id="3.10.105.10">
    <property type="entry name" value="Dipeptide-binding Protein, Domain 3"/>
    <property type="match status" value="1"/>
</dbReference>
<dbReference type="GO" id="GO:0015833">
    <property type="term" value="P:peptide transport"/>
    <property type="evidence" value="ECO:0007669"/>
    <property type="project" value="TreeGrafter"/>
</dbReference>
<dbReference type="Gene3D" id="3.90.76.10">
    <property type="entry name" value="Dipeptide-binding Protein, Domain 1"/>
    <property type="match status" value="1"/>
</dbReference>
<dbReference type="GO" id="GO:0043190">
    <property type="term" value="C:ATP-binding cassette (ABC) transporter complex"/>
    <property type="evidence" value="ECO:0007669"/>
    <property type="project" value="InterPro"/>
</dbReference>